<proteinExistence type="predicted"/>
<dbReference type="InterPro" id="IPR036874">
    <property type="entry name" value="Carbonic_anhydrase_sf"/>
</dbReference>
<dbReference type="AlphaFoldDB" id="A0AAW0FAS9"/>
<evidence type="ECO:0000313" key="2">
    <source>
        <dbReference type="Proteomes" id="UP001385951"/>
    </source>
</evidence>
<protein>
    <recommendedName>
        <fullName evidence="3">Carbonic anhydrase</fullName>
    </recommendedName>
</protein>
<dbReference type="GO" id="GO:0004089">
    <property type="term" value="F:carbonate dehydratase activity"/>
    <property type="evidence" value="ECO:0007669"/>
    <property type="project" value="InterPro"/>
</dbReference>
<gene>
    <name evidence="1" type="ORF">QCA50_021179</name>
</gene>
<name>A0AAW0FAS9_9APHY</name>
<dbReference type="GO" id="GO:0008270">
    <property type="term" value="F:zinc ion binding"/>
    <property type="evidence" value="ECO:0007669"/>
    <property type="project" value="InterPro"/>
</dbReference>
<organism evidence="1 2">
    <name type="scientific">Cerrena zonata</name>
    <dbReference type="NCBI Taxonomy" id="2478898"/>
    <lineage>
        <taxon>Eukaryota</taxon>
        <taxon>Fungi</taxon>
        <taxon>Dikarya</taxon>
        <taxon>Basidiomycota</taxon>
        <taxon>Agaricomycotina</taxon>
        <taxon>Agaricomycetes</taxon>
        <taxon>Polyporales</taxon>
        <taxon>Cerrenaceae</taxon>
        <taxon>Cerrena</taxon>
    </lineage>
</organism>
<accession>A0AAW0FAS9</accession>
<sequence>MIAILPRPTEPQPFLPPIHNPIPNLDTQHSTTSDIVVEDPTLANPTLLIGCCHFRNIEVPLQCTHIHTHRTLGNIIPTVPRDEDETPMLESSFEALFELFLDDHRGNLNVVVVGHEDCAVIKRAHTVANAKPRTIKSLATCYGTHPPPHLDHVLGPIIQDAIDNGRNPEALAASNVQAQVVAISKATALQPTPRPTEAETVKYTVTIKGLLLTKNGIVELNSKVVDRWF</sequence>
<dbReference type="Proteomes" id="UP001385951">
    <property type="component" value="Unassembled WGS sequence"/>
</dbReference>
<dbReference type="SUPFAM" id="SSF53056">
    <property type="entry name" value="beta-carbonic anhydrase, cab"/>
    <property type="match status" value="1"/>
</dbReference>
<keyword evidence="2" id="KW-1185">Reference proteome</keyword>
<comment type="caution">
    <text evidence="1">The sequence shown here is derived from an EMBL/GenBank/DDBJ whole genome shotgun (WGS) entry which is preliminary data.</text>
</comment>
<reference evidence="1 2" key="1">
    <citation type="submission" date="2022-09" db="EMBL/GenBank/DDBJ databases">
        <authorList>
            <person name="Palmer J.M."/>
        </authorList>
    </citation>
    <scope>NUCLEOTIDE SEQUENCE [LARGE SCALE GENOMIC DNA]</scope>
    <source>
        <strain evidence="1 2">DSM 7382</strain>
    </source>
</reference>
<evidence type="ECO:0000313" key="1">
    <source>
        <dbReference type="EMBL" id="KAK7675887.1"/>
    </source>
</evidence>
<evidence type="ECO:0008006" key="3">
    <source>
        <dbReference type="Google" id="ProtNLM"/>
    </source>
</evidence>
<dbReference type="EMBL" id="JASBNA010000164">
    <property type="protein sequence ID" value="KAK7675887.1"/>
    <property type="molecule type" value="Genomic_DNA"/>
</dbReference>
<dbReference type="Gene3D" id="3.40.1050.10">
    <property type="entry name" value="Carbonic anhydrase"/>
    <property type="match status" value="1"/>
</dbReference>